<dbReference type="STRING" id="945543.VIBR0546_19998"/>
<dbReference type="EMBL" id="AEVS01000088">
    <property type="protein sequence ID" value="EGA64370.1"/>
    <property type="molecule type" value="Genomic_DNA"/>
</dbReference>
<comment type="caution">
    <text evidence="3">The sequence shown here is derived from an EMBL/GenBank/DDBJ whole genome shotgun (WGS) entry which is preliminary data.</text>
</comment>
<dbReference type="RefSeq" id="WP_006880722.1">
    <property type="nucleotide sequence ID" value="NZ_AEVS01000088.1"/>
</dbReference>
<comment type="similarity">
    <text evidence="1">Belongs to the PhzF family.</text>
</comment>
<dbReference type="AlphaFoldDB" id="E8LXZ7"/>
<dbReference type="Gene3D" id="3.10.310.10">
    <property type="entry name" value="Diaminopimelate Epimerase, Chain A, domain 1"/>
    <property type="match status" value="2"/>
</dbReference>
<evidence type="ECO:0000313" key="4">
    <source>
        <dbReference type="Proteomes" id="UP000004371"/>
    </source>
</evidence>
<dbReference type="PIRSF" id="PIRSF016184">
    <property type="entry name" value="PhzC_PhzF"/>
    <property type="match status" value="1"/>
</dbReference>
<protein>
    <recommendedName>
        <fullName evidence="5">PhzF family phenazine biosynthesis protein</fullName>
    </recommendedName>
</protein>
<dbReference type="GO" id="GO:0005737">
    <property type="term" value="C:cytoplasm"/>
    <property type="evidence" value="ECO:0007669"/>
    <property type="project" value="TreeGrafter"/>
</dbReference>
<dbReference type="NCBIfam" id="TIGR00654">
    <property type="entry name" value="PhzF_family"/>
    <property type="match status" value="1"/>
</dbReference>
<dbReference type="GO" id="GO:0016853">
    <property type="term" value="F:isomerase activity"/>
    <property type="evidence" value="ECO:0007669"/>
    <property type="project" value="UniProtKB-KW"/>
</dbReference>
<evidence type="ECO:0008006" key="5">
    <source>
        <dbReference type="Google" id="ProtNLM"/>
    </source>
</evidence>
<organism evidence="3 4">
    <name type="scientific">Vibrio brasiliensis LMG 20546</name>
    <dbReference type="NCBI Taxonomy" id="945543"/>
    <lineage>
        <taxon>Bacteria</taxon>
        <taxon>Pseudomonadati</taxon>
        <taxon>Pseudomonadota</taxon>
        <taxon>Gammaproteobacteria</taxon>
        <taxon>Vibrionales</taxon>
        <taxon>Vibrionaceae</taxon>
        <taxon>Vibrio</taxon>
        <taxon>Vibrio oreintalis group</taxon>
    </lineage>
</organism>
<dbReference type="OrthoDB" id="9788221at2"/>
<keyword evidence="4" id="KW-1185">Reference proteome</keyword>
<keyword evidence="2" id="KW-0413">Isomerase</keyword>
<gene>
    <name evidence="3" type="ORF">VIBR0546_19998</name>
</gene>
<evidence type="ECO:0000256" key="2">
    <source>
        <dbReference type="ARBA" id="ARBA00023235"/>
    </source>
</evidence>
<dbReference type="SUPFAM" id="SSF54506">
    <property type="entry name" value="Diaminopimelate epimerase-like"/>
    <property type="match status" value="1"/>
</dbReference>
<dbReference type="PANTHER" id="PTHR13774">
    <property type="entry name" value="PHENAZINE BIOSYNTHESIS PROTEIN"/>
    <property type="match status" value="1"/>
</dbReference>
<reference evidence="3 4" key="1">
    <citation type="journal article" date="2012" name="Int. J. Syst. Evol. Microbiol.">
        <title>Vibrio caribbeanicus sp. nov., isolated from the marine sponge Scleritoderma cyanea.</title>
        <authorList>
            <person name="Hoffmann M."/>
            <person name="Monday S.R."/>
            <person name="Allard M.W."/>
            <person name="Strain E.A."/>
            <person name="Whittaker P."/>
            <person name="Naum M."/>
            <person name="McCarthy P.J."/>
            <person name="Lopez J.V."/>
            <person name="Fischer M."/>
            <person name="Brown E.W."/>
        </authorList>
    </citation>
    <scope>NUCLEOTIDE SEQUENCE [LARGE SCALE GENOMIC DNA]</scope>
    <source>
        <strain evidence="3 4">LMG 20546</strain>
    </source>
</reference>
<dbReference type="Pfam" id="PF02567">
    <property type="entry name" value="PhzC-PhzF"/>
    <property type="match status" value="2"/>
</dbReference>
<dbReference type="InterPro" id="IPR003719">
    <property type="entry name" value="Phenazine_PhzF-like"/>
</dbReference>
<dbReference type="Proteomes" id="UP000004371">
    <property type="component" value="Unassembled WGS sequence"/>
</dbReference>
<evidence type="ECO:0000256" key="1">
    <source>
        <dbReference type="ARBA" id="ARBA00008270"/>
    </source>
</evidence>
<name>E8LXZ7_9VIBR</name>
<evidence type="ECO:0000313" key="3">
    <source>
        <dbReference type="EMBL" id="EGA64370.1"/>
    </source>
</evidence>
<proteinExistence type="inferred from homology"/>
<dbReference type="PANTHER" id="PTHR13774:SF17">
    <property type="entry name" value="PHENAZINE BIOSYNTHESIS-LIKE DOMAIN-CONTAINING PROTEIN"/>
    <property type="match status" value="1"/>
</dbReference>
<sequence length="254" mass="28167">MNKLIYDVFIGEKALGNPCGVVELNEWPSDSELLTITREIAQPVTSFVVQSNQQFFIRWFSQQSEINLCGHGSLGAGAALLDKYQLESLTFGSKHGEVTISRRGDLYSIVLPSWQGSPVRIPDEISCLMDDAVDAYVTRDLVVVLANEEAVVKFRPDFAKIRQITQYHALIVTAQNGENSYALRYFAPSIGIDEDRATGSAQCSLAPYWFDKLGVNSLSVNQLSDSGGYFKVEKHSDSFIKVFAQVKARTNSHS</sequence>
<dbReference type="eggNOG" id="COG0384">
    <property type="taxonomic scope" value="Bacteria"/>
</dbReference>
<accession>E8LXZ7</accession>